<dbReference type="GO" id="GO:0034355">
    <property type="term" value="P:NAD+ biosynthetic process via the salvage pathway"/>
    <property type="evidence" value="ECO:0007669"/>
    <property type="project" value="EnsemblFungi"/>
</dbReference>
<dbReference type="GO" id="GO:0000309">
    <property type="term" value="F:nicotinamide-nucleotide adenylyltransferase activity"/>
    <property type="evidence" value="ECO:0007669"/>
    <property type="project" value="EnsemblFungi"/>
</dbReference>
<dbReference type="GO" id="GO:0005737">
    <property type="term" value="C:cytoplasm"/>
    <property type="evidence" value="ECO:0007669"/>
    <property type="project" value="EnsemblFungi"/>
</dbReference>
<dbReference type="InterPro" id="IPR004821">
    <property type="entry name" value="Cyt_trans-like"/>
</dbReference>
<dbReference type="PANTHER" id="PTHR31285:SF0">
    <property type="entry name" value="NICOTINAMIDE MONONUCLEOTIDE ADENYLYLTRANSFERASE"/>
    <property type="match status" value="1"/>
</dbReference>
<comment type="caution">
    <text evidence="2">The sequence shown here is derived from an EMBL/GenBank/DDBJ whole genome shotgun (WGS) entry which is preliminary data.</text>
</comment>
<keyword evidence="3" id="KW-1185">Reference proteome</keyword>
<dbReference type="GO" id="GO:0001403">
    <property type="term" value="P:invasive growth in response to glucose limitation"/>
    <property type="evidence" value="ECO:0007669"/>
    <property type="project" value="EnsemblFungi"/>
</dbReference>
<name>A3GHV5_PICST</name>
<dbReference type="eggNOG" id="ENOG502RXY8">
    <property type="taxonomic scope" value="Eukaryota"/>
</dbReference>
<protein>
    <submittedName>
        <fullName evidence="2">Nicotinate-nucleotide adenylyltransferase</fullName>
    </submittedName>
</protein>
<reference evidence="2 3" key="1">
    <citation type="journal article" date="2007" name="Nat. Biotechnol.">
        <title>Genome sequence of the lignocellulose-bioconverting and xylose-fermenting yeast Pichia stipitis.</title>
        <authorList>
            <person name="Jeffries T.W."/>
            <person name="Grigoriev I.V."/>
            <person name="Grimwood J."/>
            <person name="Laplaza J.M."/>
            <person name="Aerts A."/>
            <person name="Salamov A."/>
            <person name="Schmutz J."/>
            <person name="Lindquist E."/>
            <person name="Dehal P."/>
            <person name="Shapiro H."/>
            <person name="Jin Y.S."/>
            <person name="Passoth V."/>
            <person name="Richardson P.M."/>
        </authorList>
    </citation>
    <scope>NUCLEOTIDE SEQUENCE [LARGE SCALE GENOMIC DNA]</scope>
    <source>
        <strain evidence="3">ATCC 58785 / CBS 6054 / NBRC 10063 / NRRL Y-11545</strain>
    </source>
</reference>
<dbReference type="AlphaFoldDB" id="A3GHV5"/>
<dbReference type="KEGG" id="pic:PICST_81173"/>
<dbReference type="InParanoid" id="A3GHV5"/>
<dbReference type="SUPFAM" id="SSF52374">
    <property type="entry name" value="Nucleotidylyl transferase"/>
    <property type="match status" value="1"/>
</dbReference>
<dbReference type="GeneID" id="4851854"/>
<evidence type="ECO:0000313" key="3">
    <source>
        <dbReference type="Proteomes" id="UP000002258"/>
    </source>
</evidence>
<dbReference type="Gene3D" id="3.40.50.620">
    <property type="entry name" value="HUPs"/>
    <property type="match status" value="1"/>
</dbReference>
<gene>
    <name evidence="2" type="ORF">PICST_81173</name>
</gene>
<dbReference type="PANTHER" id="PTHR31285">
    <property type="entry name" value="NICOTINAMIDE MONONUCLEOTIDE ADENYLYLTRANSFERASE"/>
    <property type="match status" value="1"/>
</dbReference>
<organism evidence="2 3">
    <name type="scientific">Scheffersomyces stipitis (strain ATCC 58785 / CBS 6054 / NBRC 10063 / NRRL Y-11545)</name>
    <name type="common">Yeast</name>
    <name type="synonym">Pichia stipitis</name>
    <dbReference type="NCBI Taxonomy" id="322104"/>
    <lineage>
        <taxon>Eukaryota</taxon>
        <taxon>Fungi</taxon>
        <taxon>Dikarya</taxon>
        <taxon>Ascomycota</taxon>
        <taxon>Saccharomycotina</taxon>
        <taxon>Pichiomycetes</taxon>
        <taxon>Debaryomycetaceae</taxon>
        <taxon>Scheffersomyces</taxon>
    </lineage>
</organism>
<dbReference type="RefSeq" id="XP_001386907.2">
    <property type="nucleotide sequence ID" value="XM_001386870.1"/>
</dbReference>
<dbReference type="GO" id="GO:0016887">
    <property type="term" value="F:ATP hydrolysis activity"/>
    <property type="evidence" value="ECO:0007669"/>
    <property type="project" value="EnsemblFungi"/>
</dbReference>
<dbReference type="EMBL" id="AAVQ01000002">
    <property type="protein sequence ID" value="EAZ62884.2"/>
    <property type="molecule type" value="Genomic_DNA"/>
</dbReference>
<dbReference type="HOGENOM" id="CLU_032651_0_0_1"/>
<dbReference type="GO" id="GO:0036503">
    <property type="term" value="P:ERAD pathway"/>
    <property type="evidence" value="ECO:0007669"/>
    <property type="project" value="EnsemblFungi"/>
</dbReference>
<keyword evidence="2" id="KW-0548">Nucleotidyltransferase</keyword>
<keyword evidence="2" id="KW-0808">Transferase</keyword>
<evidence type="ECO:0000313" key="2">
    <source>
        <dbReference type="EMBL" id="EAZ62884.2"/>
    </source>
</evidence>
<dbReference type="OrthoDB" id="5591297at2759"/>
<sequence>MTTRRFYKPLKEFITSPTDFKLVYSTGGEDLLSSGVKRICVLDSSFNPPHLGHYALIKESLAQKSQIEKDENRSILLLLSVKNADKVNPQPESFENRLEMMYLMANDLAKTFHTHHIGIGLTNHAKFVDKSVSILNYLHSNGVDKNKIKLTFLVGFDTLTRILNPNYYLPDKLSTTLEEFMKQTDLFCLTRNDEHVSHKEQNNYVSDIRNGKHEHIPTHWSDNIVLLDNAGDEIGLISSSAIRASISANSDLWHDKVIPEVRDFIIKEKLYLPKEKI</sequence>
<accession>A3GHV5</accession>
<dbReference type="GO" id="GO:0007124">
    <property type="term" value="P:pseudohyphal growth"/>
    <property type="evidence" value="ECO:0007669"/>
    <property type="project" value="EnsemblFungi"/>
</dbReference>
<dbReference type="Pfam" id="PF01467">
    <property type="entry name" value="CTP_transf_like"/>
    <property type="match status" value="1"/>
</dbReference>
<dbReference type="OMA" id="RLVMMEL"/>
<proteinExistence type="predicted"/>
<evidence type="ECO:0000259" key="1">
    <source>
        <dbReference type="Pfam" id="PF01467"/>
    </source>
</evidence>
<dbReference type="STRING" id="322104.A3GHV5"/>
<dbReference type="FunCoup" id="A3GHV5">
    <property type="interactions" value="44"/>
</dbReference>
<feature type="domain" description="Cytidyltransferase-like" evidence="1">
    <location>
        <begin position="43"/>
        <end position="225"/>
    </location>
</feature>
<dbReference type="InterPro" id="IPR014729">
    <property type="entry name" value="Rossmann-like_a/b/a_fold"/>
</dbReference>
<dbReference type="Proteomes" id="UP000002258">
    <property type="component" value="Chromosome 1"/>
</dbReference>
<dbReference type="GO" id="GO:0005634">
    <property type="term" value="C:nucleus"/>
    <property type="evidence" value="ECO:0007669"/>
    <property type="project" value="EnsemblFungi"/>
</dbReference>